<feature type="compositionally biased region" description="Basic and acidic residues" evidence="1">
    <location>
        <begin position="361"/>
        <end position="380"/>
    </location>
</feature>
<sequence>MPRRALGTSSFDIVAQEAAGAFQLWGMIHKEPAKFQAARSLYIQISADRSDHFDDDQWALALEAIRPGNVPHNLKVIKIEIVSEAWFEPYSRTVLSLSSSDGVRTRAQNTPLDQKPPPLHVSEGTLVFLAERAVIKALSNIRGVEKVEIMGPMQAELKKQLAVAMTTRAGRKVRDWRYGGGLRSNDEISWGTWSATMQPTDEEEEYAATAYELNPFPSQAFVPKQPMQILAYPHFEPNRAPSFTTVGLFGEIAKPKIPLDDRASPDGILKYAEPDDYDSDDSLASTIRIKRADSPSDENVHYQAQFPPSPSRDPAHVNSKTEYTDSCGTQAVSRRHTAGFKSRVLSTGEAARTESVMEAGGGHDGKDGKEQDEGFGRDQETDSIPSDDSADADYEE</sequence>
<feature type="compositionally biased region" description="Basic and acidic residues" evidence="1">
    <location>
        <begin position="290"/>
        <end position="300"/>
    </location>
</feature>
<organism evidence="2 3">
    <name type="scientific">Neofusicoccum ribis</name>
    <dbReference type="NCBI Taxonomy" id="45134"/>
    <lineage>
        <taxon>Eukaryota</taxon>
        <taxon>Fungi</taxon>
        <taxon>Dikarya</taxon>
        <taxon>Ascomycota</taxon>
        <taxon>Pezizomycotina</taxon>
        <taxon>Dothideomycetes</taxon>
        <taxon>Dothideomycetes incertae sedis</taxon>
        <taxon>Botryosphaeriales</taxon>
        <taxon>Botryosphaeriaceae</taxon>
        <taxon>Neofusicoccum</taxon>
    </lineage>
</organism>
<protein>
    <submittedName>
        <fullName evidence="2">Uncharacterized protein</fullName>
    </submittedName>
</protein>
<feature type="compositionally biased region" description="Polar residues" evidence="1">
    <location>
        <begin position="318"/>
        <end position="332"/>
    </location>
</feature>
<comment type="caution">
    <text evidence="2">The sequence shown here is derived from an EMBL/GenBank/DDBJ whole genome shotgun (WGS) entry which is preliminary data.</text>
</comment>
<dbReference type="EMBL" id="JAJVDC020000147">
    <property type="protein sequence ID" value="KAL1621679.1"/>
    <property type="molecule type" value="Genomic_DNA"/>
</dbReference>
<feature type="region of interest" description="Disordered" evidence="1">
    <location>
        <begin position="259"/>
        <end position="396"/>
    </location>
</feature>
<proteinExistence type="predicted"/>
<evidence type="ECO:0000313" key="3">
    <source>
        <dbReference type="Proteomes" id="UP001521116"/>
    </source>
</evidence>
<dbReference type="Proteomes" id="UP001521116">
    <property type="component" value="Unassembled WGS sequence"/>
</dbReference>
<evidence type="ECO:0000256" key="1">
    <source>
        <dbReference type="SAM" id="MobiDB-lite"/>
    </source>
</evidence>
<gene>
    <name evidence="2" type="ORF">SLS56_009077</name>
</gene>
<evidence type="ECO:0000313" key="2">
    <source>
        <dbReference type="EMBL" id="KAL1621679.1"/>
    </source>
</evidence>
<name>A0ABR3SIA9_9PEZI</name>
<reference evidence="2 3" key="1">
    <citation type="submission" date="2024-02" db="EMBL/GenBank/DDBJ databases">
        <title>De novo assembly and annotation of 12 fungi associated with fruit tree decline syndrome in Ontario, Canada.</title>
        <authorList>
            <person name="Sulman M."/>
            <person name="Ellouze W."/>
            <person name="Ilyukhin E."/>
        </authorList>
    </citation>
    <scope>NUCLEOTIDE SEQUENCE [LARGE SCALE GENOMIC DNA]</scope>
    <source>
        <strain evidence="2 3">M1-105</strain>
    </source>
</reference>
<accession>A0ABR3SIA9</accession>
<keyword evidence="3" id="KW-1185">Reference proteome</keyword>